<dbReference type="EnsemblPlants" id="PGSC0003DMT400094036">
    <property type="protein sequence ID" value="PGSC0003DMT400094036"/>
    <property type="gene ID" value="PGSC0003DMG400043607"/>
</dbReference>
<dbReference type="Pfam" id="PF20167">
    <property type="entry name" value="Transposase_32"/>
    <property type="match status" value="1"/>
</dbReference>
<evidence type="ECO:0000259" key="1">
    <source>
        <dbReference type="Pfam" id="PF20167"/>
    </source>
</evidence>
<dbReference type="PaxDb" id="4113-PGSC0003DMT400094036"/>
<reference evidence="3" key="1">
    <citation type="journal article" date="2011" name="Nature">
        <title>Genome sequence and analysis of the tuber crop potato.</title>
        <authorList>
            <consortium name="The Potato Genome Sequencing Consortium"/>
        </authorList>
    </citation>
    <scope>NUCLEOTIDE SEQUENCE [LARGE SCALE GENOMIC DNA]</scope>
    <source>
        <strain evidence="3">cv. DM1-3 516 R44</strain>
    </source>
</reference>
<accession>M1DT92</accession>
<dbReference type="PANTHER" id="PTHR33180:SF31">
    <property type="entry name" value="POLYPROTEIN PROTEIN"/>
    <property type="match status" value="1"/>
</dbReference>
<dbReference type="Proteomes" id="UP000011115">
    <property type="component" value="Unassembled WGS sequence"/>
</dbReference>
<keyword evidence="3" id="KW-1185">Reference proteome</keyword>
<feature type="domain" description="Putative plant transposon protein" evidence="1">
    <location>
        <begin position="28"/>
        <end position="108"/>
    </location>
</feature>
<dbReference type="Gramene" id="PGSC0003DMT400094036">
    <property type="protein sequence ID" value="PGSC0003DMT400094036"/>
    <property type="gene ID" value="PGSC0003DMG400043607"/>
</dbReference>
<evidence type="ECO:0000313" key="3">
    <source>
        <dbReference type="Proteomes" id="UP000011115"/>
    </source>
</evidence>
<dbReference type="HOGENOM" id="CLU_029307_4_1_1"/>
<dbReference type="InterPro" id="IPR046796">
    <property type="entry name" value="Transposase_32_dom"/>
</dbReference>
<dbReference type="AlphaFoldDB" id="M1DT92"/>
<dbReference type="InParanoid" id="M1DT92"/>
<sequence length="109" mass="12489">MRTIIEEKGRSTDGVIERYPEIMSCLKSHNFQIITKPRGPYITKWVLEIYAAYGALVPQRKKKATAFKLADYIVVKGKKVKCDSEAINDVLECPDDIDDECQHLIRTKT</sequence>
<dbReference type="PANTHER" id="PTHR33180">
    <property type="entry name" value="PHOTOSYSTEM II CP43 REACTION CENTER PROTEIN"/>
    <property type="match status" value="1"/>
</dbReference>
<reference evidence="2" key="2">
    <citation type="submission" date="2015-06" db="UniProtKB">
        <authorList>
            <consortium name="EnsemblPlants"/>
        </authorList>
    </citation>
    <scope>IDENTIFICATION</scope>
    <source>
        <strain evidence="2">DM1-3 516 R44</strain>
    </source>
</reference>
<proteinExistence type="predicted"/>
<evidence type="ECO:0000313" key="2">
    <source>
        <dbReference type="EnsemblPlants" id="PGSC0003DMT400094036"/>
    </source>
</evidence>
<organism evidence="2 3">
    <name type="scientific">Solanum tuberosum</name>
    <name type="common">Potato</name>
    <dbReference type="NCBI Taxonomy" id="4113"/>
    <lineage>
        <taxon>Eukaryota</taxon>
        <taxon>Viridiplantae</taxon>
        <taxon>Streptophyta</taxon>
        <taxon>Embryophyta</taxon>
        <taxon>Tracheophyta</taxon>
        <taxon>Spermatophyta</taxon>
        <taxon>Magnoliopsida</taxon>
        <taxon>eudicotyledons</taxon>
        <taxon>Gunneridae</taxon>
        <taxon>Pentapetalae</taxon>
        <taxon>asterids</taxon>
        <taxon>lamiids</taxon>
        <taxon>Solanales</taxon>
        <taxon>Solanaceae</taxon>
        <taxon>Solanoideae</taxon>
        <taxon>Solaneae</taxon>
        <taxon>Solanum</taxon>
    </lineage>
</organism>
<protein>
    <recommendedName>
        <fullName evidence="1">Putative plant transposon protein domain-containing protein</fullName>
    </recommendedName>
</protein>
<name>M1DT92_SOLTU</name>